<dbReference type="RefSeq" id="XP_043051127.1">
    <property type="nucleotide sequence ID" value="XM_043194075.1"/>
</dbReference>
<dbReference type="Gene3D" id="3.40.50.150">
    <property type="entry name" value="Vaccinia Virus protein VP39"/>
    <property type="match status" value="1"/>
</dbReference>
<evidence type="ECO:0000256" key="12">
    <source>
        <dbReference type="ARBA" id="ARBA00030847"/>
    </source>
</evidence>
<keyword evidence="15" id="KW-1185">Reference proteome</keyword>
<comment type="caution">
    <text evidence="14">The sequence shown here is derived from an EMBL/GenBank/DDBJ whole genome shotgun (WGS) entry which is preliminary data.</text>
</comment>
<evidence type="ECO:0000256" key="9">
    <source>
        <dbReference type="ARBA" id="ARBA00022691"/>
    </source>
</evidence>
<keyword evidence="9" id="KW-0949">S-adenosyl-L-methionine</keyword>
<dbReference type="EC" id="2.1.1.290" evidence="5"/>
<dbReference type="SUPFAM" id="SSF50965">
    <property type="entry name" value="Galactose oxidase, central domain"/>
    <property type="match status" value="1"/>
</dbReference>
<evidence type="ECO:0000256" key="6">
    <source>
        <dbReference type="ARBA" id="ARBA00018045"/>
    </source>
</evidence>
<comment type="catalytic activity">
    <reaction evidence="1">
        <text>7-[(3S)-3-amino-3-carboxypropyl]wyosine(37) in tRNA(Phe) + S-adenosyl-L-methionine = 7-[(3S)-(3-amino-3-methoxycarbonyl)propyl]wyosine(37) in tRNA(Phe) + S-adenosyl-L-homocysteine</text>
        <dbReference type="Rhea" id="RHEA:36903"/>
        <dbReference type="Rhea" id="RHEA-COMP:10379"/>
        <dbReference type="Rhea" id="RHEA-COMP:11844"/>
        <dbReference type="ChEBI" id="CHEBI:57856"/>
        <dbReference type="ChEBI" id="CHEBI:59789"/>
        <dbReference type="ChEBI" id="CHEBI:73543"/>
        <dbReference type="ChEBI" id="CHEBI:74275"/>
        <dbReference type="EC" id="2.1.1.290"/>
    </reaction>
</comment>
<dbReference type="InterPro" id="IPR015915">
    <property type="entry name" value="Kelch-typ_b-propeller"/>
</dbReference>
<dbReference type="OrthoDB" id="47172at2759"/>
<dbReference type="Gene3D" id="2.120.10.80">
    <property type="entry name" value="Kelch-type beta propeller"/>
    <property type="match status" value="1"/>
</dbReference>
<evidence type="ECO:0000256" key="10">
    <source>
        <dbReference type="ARBA" id="ARBA00022694"/>
    </source>
</evidence>
<dbReference type="PANTHER" id="PTHR46529">
    <property type="entry name" value="TRNA WYBUTOSINE-SYNTHESIZING PROTEIN 4"/>
    <property type="match status" value="1"/>
</dbReference>
<comment type="similarity">
    <text evidence="3">Belongs to the methyltransferase superfamily. LCMT family.</text>
</comment>
<accession>A0A9P7VD90</accession>
<proteinExistence type="inferred from homology"/>
<evidence type="ECO:0000256" key="4">
    <source>
        <dbReference type="ARBA" id="ARBA00012155"/>
    </source>
</evidence>
<dbReference type="AlphaFoldDB" id="A0A9P7VD90"/>
<dbReference type="Pfam" id="PF13418">
    <property type="entry name" value="Beta-prop_TYW4"/>
    <property type="match status" value="1"/>
</dbReference>
<evidence type="ECO:0000256" key="5">
    <source>
        <dbReference type="ARBA" id="ARBA00012779"/>
    </source>
</evidence>
<gene>
    <name evidence="14" type="primary">PPM2</name>
    <name evidence="14" type="ORF">KQ657_003349</name>
</gene>
<dbReference type="GO" id="GO:0031591">
    <property type="term" value="P:wybutosine biosynthetic process"/>
    <property type="evidence" value="ECO:0007669"/>
    <property type="project" value="TreeGrafter"/>
</dbReference>
<name>A0A9P7VD90_9ASCO</name>
<dbReference type="Proteomes" id="UP000790833">
    <property type="component" value="Unassembled WGS sequence"/>
</dbReference>
<evidence type="ECO:0000256" key="1">
    <source>
        <dbReference type="ARBA" id="ARBA00001806"/>
    </source>
</evidence>
<dbReference type="SUPFAM" id="SSF53335">
    <property type="entry name" value="S-adenosyl-L-methionine-dependent methyltransferases"/>
    <property type="match status" value="1"/>
</dbReference>
<comment type="pathway">
    <text evidence="2">tRNA modification; wybutosine-tRNA(Phe) biosynthesis.</text>
</comment>
<dbReference type="EC" id="2.3.1.231" evidence="4"/>
<organism evidence="14 15">
    <name type="scientific">Scheffersomyces spartinae</name>
    <dbReference type="NCBI Taxonomy" id="45513"/>
    <lineage>
        <taxon>Eukaryota</taxon>
        <taxon>Fungi</taxon>
        <taxon>Dikarya</taxon>
        <taxon>Ascomycota</taxon>
        <taxon>Saccharomycotina</taxon>
        <taxon>Pichiomycetes</taxon>
        <taxon>Debaryomycetaceae</taxon>
        <taxon>Scheffersomyces</taxon>
    </lineage>
</organism>
<dbReference type="InterPro" id="IPR011043">
    <property type="entry name" value="Gal_Oxase/kelch_b-propeller"/>
</dbReference>
<evidence type="ECO:0000256" key="11">
    <source>
        <dbReference type="ARBA" id="ARBA00029750"/>
    </source>
</evidence>
<dbReference type="InterPro" id="IPR029063">
    <property type="entry name" value="SAM-dependent_MTases_sf"/>
</dbReference>
<dbReference type="PANTHER" id="PTHR46529:SF1">
    <property type="entry name" value="TRNA WYBUTOSINE-SYNTHESIZING PROTEIN 4"/>
    <property type="match status" value="1"/>
</dbReference>
<dbReference type="GO" id="GO:0030488">
    <property type="term" value="P:tRNA methylation"/>
    <property type="evidence" value="ECO:0007669"/>
    <property type="project" value="TreeGrafter"/>
</dbReference>
<evidence type="ECO:0000256" key="13">
    <source>
        <dbReference type="ARBA" id="ARBA00049250"/>
    </source>
</evidence>
<keyword evidence="8" id="KW-0808">Transferase</keyword>
<evidence type="ECO:0000256" key="2">
    <source>
        <dbReference type="ARBA" id="ARBA00004797"/>
    </source>
</evidence>
<evidence type="ECO:0000256" key="3">
    <source>
        <dbReference type="ARBA" id="ARBA00010703"/>
    </source>
</evidence>
<evidence type="ECO:0000313" key="15">
    <source>
        <dbReference type="Proteomes" id="UP000790833"/>
    </source>
</evidence>
<evidence type="ECO:0000313" key="14">
    <source>
        <dbReference type="EMBL" id="KAG7195582.1"/>
    </source>
</evidence>
<protein>
    <recommendedName>
        <fullName evidence="6">tRNA wybutosine-synthesizing protein 4</fullName>
        <ecNumber evidence="5">2.1.1.290</ecNumber>
        <ecNumber evidence="4">2.3.1.231</ecNumber>
    </recommendedName>
    <alternativeName>
        <fullName evidence="12">tRNA(Phe) (7-(3-amino-3-(methoxycarbonyl)propyl)wyosine(37)-N)-methoxycarbonyltransferase</fullName>
    </alternativeName>
    <alternativeName>
        <fullName evidence="11">tRNA(Phe) (7-(3-amino-3-carboxypropyl)wyosine(37)-O)-methyltransferase</fullName>
    </alternativeName>
</protein>
<evidence type="ECO:0000256" key="7">
    <source>
        <dbReference type="ARBA" id="ARBA00022603"/>
    </source>
</evidence>
<sequence length="702" mass="79686">MAQAKPQIDEASRRRQLQKQLRKKKYQDIQIQGTNNSSIASKRSVEQIYTTKLNPELGEWFKYFVPKPKRRSPAINRGYWLRMEAIRLLVQKIIEQLPHQEVVVINLGCGFDPLPFQLLNMKKEKPGSIKQSLAFCDFDYPELVDRKKNMINDSDEIKQIIGDQIPSQDKDCVLQTSTYKLLGCDLKDANRFSGQIDKYLGHTKQTKIFIAEVSLAYVRAEFANPVIEVASKLEDSHMLILEQLLPLGPYHPFAKKMLYHFDHLGSPIHCIETYPKEEDQIARFQDYFKHVELRDLWKVWNEIISDELKKLVSQIEEFDEWEEFIMFCQHYFVLHALTETVPIYSHPKIQLVHGAVADNSHTLCWNKLKLLTELQLKFPAVAPLGDKLLVHGGLDQTRNDKTYLVDLTTGNSKNVPDNCESPLAAISSRMCHLLVSLSTDQMLLTGGRSRPGLSYCDVYKLTKQENGIIKSTRLKDMTAPRWRHAAVAVLNIRVLLFGGLEEDNGDVFQIYDVERELLVNVAVKGDTIPNLFSCGICFNRETGKGYIVGGIENNVTAETNGSMYEFTLDNSDINNNNNNIAIIVTKVIENEPLLARVGCQMEFMGPNNLVIIGGVNYHGLLTRNNTVVCINTDTSRMNIKPISMSENIWGKESPTPIFIGFSLVKVQTDPKAEQLVVFGGGAVCYAFGSCCNREMLLIKTEK</sequence>
<dbReference type="GO" id="GO:0008175">
    <property type="term" value="F:tRNA methyltransferase activity"/>
    <property type="evidence" value="ECO:0007669"/>
    <property type="project" value="TreeGrafter"/>
</dbReference>
<keyword evidence="7 14" id="KW-0489">Methyltransferase</keyword>
<reference evidence="14" key="1">
    <citation type="submission" date="2021-03" db="EMBL/GenBank/DDBJ databases">
        <authorList>
            <person name="Palmer J.M."/>
        </authorList>
    </citation>
    <scope>NUCLEOTIDE SEQUENCE</scope>
    <source>
        <strain evidence="14">ARV_011</strain>
    </source>
</reference>
<evidence type="ECO:0000256" key="8">
    <source>
        <dbReference type="ARBA" id="ARBA00022679"/>
    </source>
</evidence>
<dbReference type="GeneID" id="66116723"/>
<dbReference type="InterPro" id="IPR007213">
    <property type="entry name" value="Ppm1/Ppm2/Tcmp"/>
</dbReference>
<dbReference type="EMBL" id="JAHMUF010000003">
    <property type="protein sequence ID" value="KAG7195582.1"/>
    <property type="molecule type" value="Genomic_DNA"/>
</dbReference>
<dbReference type="Pfam" id="PF04072">
    <property type="entry name" value="LCM"/>
    <property type="match status" value="1"/>
</dbReference>
<keyword evidence="10" id="KW-0819">tRNA processing</keyword>
<comment type="catalytic activity">
    <reaction evidence="13">
        <text>7-[(3S)-(3-amino-3-methoxycarbonyl)propyl]wyosine(37) in tRNA(Phe) + S-adenosyl-L-methionine + CO2 = wybutosine(37) in tRNA(Phe) + S-adenosyl-L-homocysteine + 2 H(+)</text>
        <dbReference type="Rhea" id="RHEA:37119"/>
        <dbReference type="Rhea" id="RHEA-COMP:11844"/>
        <dbReference type="Rhea" id="RHEA-COMP:11847"/>
        <dbReference type="ChEBI" id="CHEBI:15378"/>
        <dbReference type="ChEBI" id="CHEBI:16526"/>
        <dbReference type="ChEBI" id="CHEBI:57856"/>
        <dbReference type="ChEBI" id="CHEBI:59789"/>
        <dbReference type="ChEBI" id="CHEBI:73544"/>
        <dbReference type="ChEBI" id="CHEBI:74275"/>
        <dbReference type="EC" id="2.3.1.231"/>
    </reaction>
</comment>